<sequence length="200" mass="23011">MIKVDLILSCGGTLRNVVKNELIFKAGHFPSYYYQVVEGKVKMNNYSEDGKEFIQEIFTAGRSFGEPPLFINEPYPANAIAISAGVVVQIKKSLFDEMLYKHPEVSIELNRSLARRLYYKAIMAPELSSQNPEKRLLKLLHYLKEQSGTKTDFFLVELSRQQLADLTGLRVETVIRTIKHLEKQGYLKIIEGKIYLEKMF</sequence>
<evidence type="ECO:0000313" key="7">
    <source>
        <dbReference type="Proteomes" id="UP000268372"/>
    </source>
</evidence>
<dbReference type="Pfam" id="PF00027">
    <property type="entry name" value="cNMP_binding"/>
    <property type="match status" value="1"/>
</dbReference>
<evidence type="ECO:0000256" key="3">
    <source>
        <dbReference type="ARBA" id="ARBA00023163"/>
    </source>
</evidence>
<dbReference type="SMART" id="SM00419">
    <property type="entry name" value="HTH_CRP"/>
    <property type="match status" value="1"/>
</dbReference>
<dbReference type="AlphaFoldDB" id="A0A3P1B4H1"/>
<dbReference type="Proteomes" id="UP000268372">
    <property type="component" value="Unassembled WGS sequence"/>
</dbReference>
<feature type="domain" description="HTH crp-type" evidence="5">
    <location>
        <begin position="130"/>
        <end position="200"/>
    </location>
</feature>
<keyword evidence="3" id="KW-0804">Transcription</keyword>
<protein>
    <submittedName>
        <fullName evidence="6">Crp/Fnr family transcriptional regulator</fullName>
    </submittedName>
</protein>
<evidence type="ECO:0000256" key="2">
    <source>
        <dbReference type="ARBA" id="ARBA00023125"/>
    </source>
</evidence>
<keyword evidence="1" id="KW-0805">Transcription regulation</keyword>
<accession>A0A3P1B4H1</accession>
<keyword evidence="2" id="KW-0238">DNA-binding</keyword>
<evidence type="ECO:0000259" key="5">
    <source>
        <dbReference type="PROSITE" id="PS51063"/>
    </source>
</evidence>
<dbReference type="InterPro" id="IPR036390">
    <property type="entry name" value="WH_DNA-bd_sf"/>
</dbReference>
<dbReference type="EMBL" id="RQTJ01000006">
    <property type="protein sequence ID" value="RRA95884.1"/>
    <property type="molecule type" value="Genomic_DNA"/>
</dbReference>
<dbReference type="CDD" id="cd00038">
    <property type="entry name" value="CAP_ED"/>
    <property type="match status" value="1"/>
</dbReference>
<dbReference type="CDD" id="cd00092">
    <property type="entry name" value="HTH_CRP"/>
    <property type="match status" value="1"/>
</dbReference>
<dbReference type="PROSITE" id="PS51063">
    <property type="entry name" value="HTH_CRP_2"/>
    <property type="match status" value="1"/>
</dbReference>
<organism evidence="6 7">
    <name type="scientific">Paenimyroides viscosum</name>
    <dbReference type="NCBI Taxonomy" id="2488729"/>
    <lineage>
        <taxon>Bacteria</taxon>
        <taxon>Pseudomonadati</taxon>
        <taxon>Bacteroidota</taxon>
        <taxon>Flavobacteriia</taxon>
        <taxon>Flavobacteriales</taxon>
        <taxon>Flavobacteriaceae</taxon>
        <taxon>Paenimyroides</taxon>
    </lineage>
</organism>
<dbReference type="InterPro" id="IPR018490">
    <property type="entry name" value="cNMP-bd_dom_sf"/>
</dbReference>
<reference evidence="6 7" key="1">
    <citation type="submission" date="2018-11" db="EMBL/GenBank/DDBJ databases">
        <title>Flavobacterium sp. nov., YIM 102796 draft genome.</title>
        <authorList>
            <person name="Li G."/>
            <person name="Jiang Y."/>
        </authorList>
    </citation>
    <scope>NUCLEOTIDE SEQUENCE [LARGE SCALE GENOMIC DNA]</scope>
    <source>
        <strain evidence="6 7">YIM 102796</strain>
    </source>
</reference>
<proteinExistence type="predicted"/>
<dbReference type="SUPFAM" id="SSF46785">
    <property type="entry name" value="Winged helix' DNA-binding domain"/>
    <property type="match status" value="1"/>
</dbReference>
<comment type="caution">
    <text evidence="6">The sequence shown here is derived from an EMBL/GenBank/DDBJ whole genome shotgun (WGS) entry which is preliminary data.</text>
</comment>
<keyword evidence="7" id="KW-1185">Reference proteome</keyword>
<dbReference type="Gene3D" id="2.60.120.10">
    <property type="entry name" value="Jelly Rolls"/>
    <property type="match status" value="1"/>
</dbReference>
<dbReference type="OrthoDB" id="667966at2"/>
<dbReference type="InterPro" id="IPR014710">
    <property type="entry name" value="RmlC-like_jellyroll"/>
</dbReference>
<evidence type="ECO:0000313" key="6">
    <source>
        <dbReference type="EMBL" id="RRA95884.1"/>
    </source>
</evidence>
<dbReference type="SUPFAM" id="SSF51206">
    <property type="entry name" value="cAMP-binding domain-like"/>
    <property type="match status" value="1"/>
</dbReference>
<dbReference type="PRINTS" id="PR00034">
    <property type="entry name" value="HTHCRP"/>
</dbReference>
<feature type="domain" description="Cyclic nucleotide-binding" evidence="4">
    <location>
        <begin position="20"/>
        <end position="116"/>
    </location>
</feature>
<dbReference type="GO" id="GO:0003677">
    <property type="term" value="F:DNA binding"/>
    <property type="evidence" value="ECO:0007669"/>
    <property type="project" value="UniProtKB-KW"/>
</dbReference>
<dbReference type="GO" id="GO:0005829">
    <property type="term" value="C:cytosol"/>
    <property type="evidence" value="ECO:0007669"/>
    <property type="project" value="TreeGrafter"/>
</dbReference>
<dbReference type="PANTHER" id="PTHR24567:SF26">
    <property type="entry name" value="REGULATORY PROTEIN YEIL"/>
    <property type="match status" value="1"/>
</dbReference>
<dbReference type="RefSeq" id="WP_124898680.1">
    <property type="nucleotide sequence ID" value="NZ_RQTJ01000006.1"/>
</dbReference>
<evidence type="ECO:0000259" key="4">
    <source>
        <dbReference type="PROSITE" id="PS50042"/>
    </source>
</evidence>
<dbReference type="Pfam" id="PF13545">
    <property type="entry name" value="HTH_Crp_2"/>
    <property type="match status" value="1"/>
</dbReference>
<name>A0A3P1B4H1_9FLAO</name>
<dbReference type="PANTHER" id="PTHR24567">
    <property type="entry name" value="CRP FAMILY TRANSCRIPTIONAL REGULATORY PROTEIN"/>
    <property type="match status" value="1"/>
</dbReference>
<dbReference type="GO" id="GO:0003700">
    <property type="term" value="F:DNA-binding transcription factor activity"/>
    <property type="evidence" value="ECO:0007669"/>
    <property type="project" value="TreeGrafter"/>
</dbReference>
<dbReference type="InterPro" id="IPR000595">
    <property type="entry name" value="cNMP-bd_dom"/>
</dbReference>
<dbReference type="InterPro" id="IPR050397">
    <property type="entry name" value="Env_Response_Regulators"/>
</dbReference>
<dbReference type="PROSITE" id="PS50042">
    <property type="entry name" value="CNMP_BINDING_3"/>
    <property type="match status" value="1"/>
</dbReference>
<evidence type="ECO:0000256" key="1">
    <source>
        <dbReference type="ARBA" id="ARBA00023015"/>
    </source>
</evidence>
<gene>
    <name evidence="6" type="ORF">EG242_04320</name>
</gene>
<dbReference type="InterPro" id="IPR012318">
    <property type="entry name" value="HTH_CRP"/>
</dbReference>